<dbReference type="EMBL" id="JAHIBW010000007">
    <property type="protein sequence ID" value="KAG7309285.1"/>
    <property type="molecule type" value="Genomic_DNA"/>
</dbReference>
<sequence>MKIDRPFVGWILQPVWGRDIRALEAGAAAVLAGEVTLLYFATGAVSAVHSATTVG</sequence>
<name>A0ABQ7R693_PLUXY</name>
<gene>
    <name evidence="2" type="ORF">JYU34_001162</name>
    <name evidence="1" type="ORF">JYU34_005226</name>
</gene>
<dbReference type="Proteomes" id="UP000823941">
    <property type="component" value="Chromosome 7"/>
</dbReference>
<reference evidence="2 3" key="1">
    <citation type="submission" date="2021-06" db="EMBL/GenBank/DDBJ databases">
        <title>A haploid diamondback moth (Plutella xylostella L.) genome assembly resolves 31 chromosomes and identifies a diamide resistance mutation.</title>
        <authorList>
            <person name="Ward C.M."/>
            <person name="Perry K.D."/>
            <person name="Baker G."/>
            <person name="Powis K."/>
            <person name="Heckel D.G."/>
            <person name="Baxter S.W."/>
        </authorList>
    </citation>
    <scope>NUCLEOTIDE SEQUENCE [LARGE SCALE GENOMIC DNA]</scope>
    <source>
        <strain evidence="2 3">LV</strain>
        <tissue evidence="2">Single pupa</tissue>
    </source>
</reference>
<accession>A0ABQ7R693</accession>
<evidence type="ECO:0000313" key="1">
    <source>
        <dbReference type="EMBL" id="KAG7309285.1"/>
    </source>
</evidence>
<evidence type="ECO:0000313" key="2">
    <source>
        <dbReference type="EMBL" id="KAG7312781.1"/>
    </source>
</evidence>
<organism evidence="2 3">
    <name type="scientific">Plutella xylostella</name>
    <name type="common">Diamondback moth</name>
    <name type="synonym">Plutella maculipennis</name>
    <dbReference type="NCBI Taxonomy" id="51655"/>
    <lineage>
        <taxon>Eukaryota</taxon>
        <taxon>Metazoa</taxon>
        <taxon>Ecdysozoa</taxon>
        <taxon>Arthropoda</taxon>
        <taxon>Hexapoda</taxon>
        <taxon>Insecta</taxon>
        <taxon>Pterygota</taxon>
        <taxon>Neoptera</taxon>
        <taxon>Endopterygota</taxon>
        <taxon>Lepidoptera</taxon>
        <taxon>Glossata</taxon>
        <taxon>Ditrysia</taxon>
        <taxon>Yponomeutoidea</taxon>
        <taxon>Plutellidae</taxon>
        <taxon>Plutella</taxon>
    </lineage>
</organism>
<protein>
    <submittedName>
        <fullName evidence="2">Uncharacterized protein</fullName>
    </submittedName>
</protein>
<evidence type="ECO:0000313" key="3">
    <source>
        <dbReference type="Proteomes" id="UP000823941"/>
    </source>
</evidence>
<keyword evidence="3" id="KW-1185">Reference proteome</keyword>
<dbReference type="Proteomes" id="UP000823941">
    <property type="component" value="Chromosome 2"/>
</dbReference>
<comment type="caution">
    <text evidence="2">The sequence shown here is derived from an EMBL/GenBank/DDBJ whole genome shotgun (WGS) entry which is preliminary data.</text>
</comment>
<dbReference type="EMBL" id="JAHIBW010000002">
    <property type="protein sequence ID" value="KAG7312781.1"/>
    <property type="molecule type" value="Genomic_DNA"/>
</dbReference>
<proteinExistence type="predicted"/>